<evidence type="ECO:0000256" key="4">
    <source>
        <dbReference type="ARBA" id="ARBA00022737"/>
    </source>
</evidence>
<dbReference type="SMART" id="SM00355">
    <property type="entry name" value="ZnF_C2H2"/>
    <property type="match status" value="3"/>
</dbReference>
<evidence type="ECO:0000256" key="5">
    <source>
        <dbReference type="ARBA" id="ARBA00022771"/>
    </source>
</evidence>
<evidence type="ECO:0000259" key="10">
    <source>
        <dbReference type="PROSITE" id="PS50157"/>
    </source>
</evidence>
<dbReference type="GO" id="GO:0008270">
    <property type="term" value="F:zinc ion binding"/>
    <property type="evidence" value="ECO:0007669"/>
    <property type="project" value="UniProtKB-KW"/>
</dbReference>
<dbReference type="PROSITE" id="PS50157">
    <property type="entry name" value="ZINC_FINGER_C2H2_2"/>
    <property type="match status" value="3"/>
</dbReference>
<dbReference type="PROSITE" id="PS00028">
    <property type="entry name" value="ZINC_FINGER_C2H2_1"/>
    <property type="match status" value="3"/>
</dbReference>
<dbReference type="SUPFAM" id="SSF57667">
    <property type="entry name" value="beta-beta-alpha zinc fingers"/>
    <property type="match status" value="2"/>
</dbReference>
<sequence>GRSAMTKVQSLNAYVTERLMLAAREILEVVSDAVLELQEEVGRARRESERLRKRLYEVSFHAQAILHESGCPSTLPARGTPEVLQWGSGPKEGAEHALTGGLQESTEQLQSKVEHPELEAQRVDSSGFTRVFDRSPSGEEFLQSVLAVETSTVGAEEGEPLCSALPEQVKVEPAGAGDYSTTEEHNLNSFSMLYPQSGAQYSAQMFNCEEMHSEGKMSQVRGHASYSCPLCTKTFCRGSHLKLHMRVHTGEKPYSCAVCGKRFSQSVHLKVHLRVHTGEKPYSCTVCGKRFSQSSKVKGHLQIHARQKSECSDLQGKDNRTLFTTHGSPLLHIGEHSEET</sequence>
<name>A0A0P7U3A6_SCLFO</name>
<dbReference type="Proteomes" id="UP000034805">
    <property type="component" value="Unassembled WGS sequence"/>
</dbReference>
<evidence type="ECO:0000256" key="3">
    <source>
        <dbReference type="ARBA" id="ARBA00022723"/>
    </source>
</evidence>
<dbReference type="Gene3D" id="3.30.160.60">
    <property type="entry name" value="Classic Zinc Finger"/>
    <property type="match status" value="3"/>
</dbReference>
<protein>
    <submittedName>
        <fullName evidence="11">Zinc finger protein 37-like</fullName>
    </submittedName>
</protein>
<reference evidence="11 12" key="1">
    <citation type="submission" date="2015-08" db="EMBL/GenBank/DDBJ databases">
        <title>The genome of the Asian arowana (Scleropages formosus).</title>
        <authorList>
            <person name="Tan M.H."/>
            <person name="Gan H.M."/>
            <person name="Croft L.J."/>
            <person name="Austin C.M."/>
        </authorList>
    </citation>
    <scope>NUCLEOTIDE SEQUENCE [LARGE SCALE GENOMIC DNA]</scope>
    <source>
        <strain evidence="11">Aro1</strain>
    </source>
</reference>
<evidence type="ECO:0000256" key="2">
    <source>
        <dbReference type="ARBA" id="ARBA00006991"/>
    </source>
</evidence>
<feature type="domain" description="C2H2-type" evidence="10">
    <location>
        <begin position="254"/>
        <end position="281"/>
    </location>
</feature>
<evidence type="ECO:0000256" key="1">
    <source>
        <dbReference type="ARBA" id="ARBA00004123"/>
    </source>
</evidence>
<evidence type="ECO:0000313" key="12">
    <source>
        <dbReference type="Proteomes" id="UP000034805"/>
    </source>
</evidence>
<evidence type="ECO:0000256" key="7">
    <source>
        <dbReference type="ARBA" id="ARBA00023242"/>
    </source>
</evidence>
<dbReference type="PANTHER" id="PTHR23235">
    <property type="entry name" value="KRUEPPEL-LIKE TRANSCRIPTION FACTOR"/>
    <property type="match status" value="1"/>
</dbReference>
<accession>A0A0P7U3A6</accession>
<dbReference type="Pfam" id="PF00096">
    <property type="entry name" value="zf-C2H2"/>
    <property type="match status" value="3"/>
</dbReference>
<dbReference type="GO" id="GO:0000978">
    <property type="term" value="F:RNA polymerase II cis-regulatory region sequence-specific DNA binding"/>
    <property type="evidence" value="ECO:0007669"/>
    <property type="project" value="TreeGrafter"/>
</dbReference>
<evidence type="ECO:0000256" key="6">
    <source>
        <dbReference type="ARBA" id="ARBA00022833"/>
    </source>
</evidence>
<comment type="subcellular location">
    <subcellularLocation>
        <location evidence="1">Nucleus</location>
    </subcellularLocation>
</comment>
<dbReference type="FunFam" id="3.30.160.60:FF:001498">
    <property type="entry name" value="Zinc finger protein 404"/>
    <property type="match status" value="1"/>
</dbReference>
<comment type="caution">
    <text evidence="11">The sequence shown here is derived from an EMBL/GenBank/DDBJ whole genome shotgun (WGS) entry which is preliminary data.</text>
</comment>
<dbReference type="GO" id="GO:0005634">
    <property type="term" value="C:nucleus"/>
    <property type="evidence" value="ECO:0007669"/>
    <property type="project" value="UniProtKB-SubCell"/>
</dbReference>
<keyword evidence="3" id="KW-0479">Metal-binding</keyword>
<organism evidence="11 12">
    <name type="scientific">Scleropages formosus</name>
    <name type="common">Asian bonytongue</name>
    <name type="synonym">Osteoglossum formosum</name>
    <dbReference type="NCBI Taxonomy" id="113540"/>
    <lineage>
        <taxon>Eukaryota</taxon>
        <taxon>Metazoa</taxon>
        <taxon>Chordata</taxon>
        <taxon>Craniata</taxon>
        <taxon>Vertebrata</taxon>
        <taxon>Euteleostomi</taxon>
        <taxon>Actinopterygii</taxon>
        <taxon>Neopterygii</taxon>
        <taxon>Teleostei</taxon>
        <taxon>Osteoglossocephala</taxon>
        <taxon>Osteoglossomorpha</taxon>
        <taxon>Osteoglossiformes</taxon>
        <taxon>Osteoglossidae</taxon>
        <taxon>Scleropages</taxon>
    </lineage>
</organism>
<keyword evidence="5 8" id="KW-0863">Zinc-finger</keyword>
<keyword evidence="9" id="KW-0175">Coiled coil</keyword>
<evidence type="ECO:0000313" key="11">
    <source>
        <dbReference type="EMBL" id="KPP64566.1"/>
    </source>
</evidence>
<keyword evidence="7" id="KW-0539">Nucleus</keyword>
<feature type="domain" description="C2H2-type" evidence="10">
    <location>
        <begin position="282"/>
        <end position="309"/>
    </location>
</feature>
<evidence type="ECO:0000256" key="8">
    <source>
        <dbReference type="PROSITE-ProRule" id="PRU00042"/>
    </source>
</evidence>
<dbReference type="GO" id="GO:0000981">
    <property type="term" value="F:DNA-binding transcription factor activity, RNA polymerase II-specific"/>
    <property type="evidence" value="ECO:0007669"/>
    <property type="project" value="TreeGrafter"/>
</dbReference>
<dbReference type="InterPro" id="IPR036236">
    <property type="entry name" value="Znf_C2H2_sf"/>
</dbReference>
<feature type="domain" description="C2H2-type" evidence="10">
    <location>
        <begin position="226"/>
        <end position="253"/>
    </location>
</feature>
<keyword evidence="6" id="KW-0862">Zinc</keyword>
<dbReference type="EMBL" id="JARO02006938">
    <property type="protein sequence ID" value="KPP64566.1"/>
    <property type="molecule type" value="Genomic_DNA"/>
</dbReference>
<dbReference type="PANTHER" id="PTHR23235:SF120">
    <property type="entry name" value="KRUPPEL-LIKE FACTOR 15"/>
    <property type="match status" value="1"/>
</dbReference>
<proteinExistence type="inferred from homology"/>
<feature type="non-terminal residue" evidence="11">
    <location>
        <position position="1"/>
    </location>
</feature>
<dbReference type="FunFam" id="3.30.160.60:FF:000557">
    <property type="entry name" value="zinc finger and SCAN domain-containing protein 29"/>
    <property type="match status" value="1"/>
</dbReference>
<comment type="similarity">
    <text evidence="2">Belongs to the krueppel C2H2-type zinc-finger protein family.</text>
</comment>
<feature type="coiled-coil region" evidence="9">
    <location>
        <begin position="27"/>
        <end position="54"/>
    </location>
</feature>
<gene>
    <name evidence="11" type="ORF">Z043_117072</name>
</gene>
<dbReference type="FunFam" id="3.30.160.60:FF:001158">
    <property type="entry name" value="zinc finger protein 22"/>
    <property type="match status" value="1"/>
</dbReference>
<evidence type="ECO:0000256" key="9">
    <source>
        <dbReference type="SAM" id="Coils"/>
    </source>
</evidence>
<dbReference type="AlphaFoldDB" id="A0A0P7U3A6"/>
<keyword evidence="4" id="KW-0677">Repeat</keyword>
<dbReference type="InterPro" id="IPR013087">
    <property type="entry name" value="Znf_C2H2_type"/>
</dbReference>